<dbReference type="Gene3D" id="1.20.120.910">
    <property type="entry name" value="DksA, coiled-coil domain"/>
    <property type="match status" value="1"/>
</dbReference>
<feature type="zinc finger region" description="dksA C4-type" evidence="4">
    <location>
        <begin position="90"/>
        <end position="114"/>
    </location>
</feature>
<evidence type="ECO:0000313" key="7">
    <source>
        <dbReference type="EMBL" id="NML15252.1"/>
    </source>
</evidence>
<reference evidence="7 8" key="1">
    <citation type="submission" date="2020-04" db="EMBL/GenBank/DDBJ databases">
        <title>Azohydromonas sp. isolated from soil.</title>
        <authorList>
            <person name="Dahal R.H."/>
        </authorList>
    </citation>
    <scope>NUCLEOTIDE SEQUENCE [LARGE SCALE GENOMIC DNA]</scope>
    <source>
        <strain evidence="7 8">G-1-1-14</strain>
    </source>
</reference>
<dbReference type="InterPro" id="IPR000962">
    <property type="entry name" value="Znf_DskA_TraR"/>
</dbReference>
<proteinExistence type="predicted"/>
<feature type="region of interest" description="Disordered" evidence="5">
    <location>
        <begin position="27"/>
        <end position="51"/>
    </location>
</feature>
<dbReference type="RefSeq" id="WP_169160153.1">
    <property type="nucleotide sequence ID" value="NZ_JABBFW010000005.1"/>
</dbReference>
<evidence type="ECO:0000256" key="2">
    <source>
        <dbReference type="ARBA" id="ARBA00022771"/>
    </source>
</evidence>
<evidence type="ECO:0000256" key="3">
    <source>
        <dbReference type="ARBA" id="ARBA00022833"/>
    </source>
</evidence>
<evidence type="ECO:0000256" key="5">
    <source>
        <dbReference type="SAM" id="MobiDB-lite"/>
    </source>
</evidence>
<dbReference type="SUPFAM" id="SSF57716">
    <property type="entry name" value="Glucocorticoid receptor-like (DNA-binding domain)"/>
    <property type="match status" value="1"/>
</dbReference>
<feature type="domain" description="Zinc finger DksA/TraR C4-type" evidence="6">
    <location>
        <begin position="85"/>
        <end position="117"/>
    </location>
</feature>
<dbReference type="GO" id="GO:0008270">
    <property type="term" value="F:zinc ion binding"/>
    <property type="evidence" value="ECO:0007669"/>
    <property type="project" value="UniProtKB-KW"/>
</dbReference>
<protein>
    <submittedName>
        <fullName evidence="7">TraR/DksA family transcriptional regulator</fullName>
    </submittedName>
</protein>
<dbReference type="EMBL" id="JABBFW010000005">
    <property type="protein sequence ID" value="NML15252.1"/>
    <property type="molecule type" value="Genomic_DNA"/>
</dbReference>
<dbReference type="InterPro" id="IPR037187">
    <property type="entry name" value="DnaK_N"/>
</dbReference>
<evidence type="ECO:0000259" key="6">
    <source>
        <dbReference type="Pfam" id="PF01258"/>
    </source>
</evidence>
<keyword evidence="8" id="KW-1185">Reference proteome</keyword>
<dbReference type="PROSITE" id="PS51128">
    <property type="entry name" value="ZF_DKSA_2"/>
    <property type="match status" value="1"/>
</dbReference>
<keyword evidence="1" id="KW-0479">Metal-binding</keyword>
<organism evidence="7 8">
    <name type="scientific">Azohydromonas caseinilytica</name>
    <dbReference type="NCBI Taxonomy" id="2728836"/>
    <lineage>
        <taxon>Bacteria</taxon>
        <taxon>Pseudomonadati</taxon>
        <taxon>Pseudomonadota</taxon>
        <taxon>Betaproteobacteria</taxon>
        <taxon>Burkholderiales</taxon>
        <taxon>Sphaerotilaceae</taxon>
        <taxon>Azohydromonas</taxon>
    </lineage>
</organism>
<dbReference type="Pfam" id="PF01258">
    <property type="entry name" value="zf-dskA_traR"/>
    <property type="match status" value="1"/>
</dbReference>
<accession>A0A848F7B5</accession>
<dbReference type="SUPFAM" id="SSF109635">
    <property type="entry name" value="DnaK suppressor protein DksA, alpha-hairpin domain"/>
    <property type="match status" value="1"/>
</dbReference>
<evidence type="ECO:0000256" key="4">
    <source>
        <dbReference type="PROSITE-ProRule" id="PRU00510"/>
    </source>
</evidence>
<name>A0A848F7B5_9BURK</name>
<keyword evidence="3" id="KW-0862">Zinc</keyword>
<dbReference type="PANTHER" id="PTHR33823">
    <property type="entry name" value="RNA POLYMERASE-BINDING TRANSCRIPTION FACTOR DKSA-RELATED"/>
    <property type="match status" value="1"/>
</dbReference>
<feature type="compositionally biased region" description="Basic and acidic residues" evidence="5">
    <location>
        <begin position="27"/>
        <end position="38"/>
    </location>
</feature>
<evidence type="ECO:0000256" key="1">
    <source>
        <dbReference type="ARBA" id="ARBA00022723"/>
    </source>
</evidence>
<gene>
    <name evidence="7" type="ORF">HHL10_09700</name>
</gene>
<dbReference type="PANTHER" id="PTHR33823:SF4">
    <property type="entry name" value="GENERAL STRESS PROTEIN 16O"/>
    <property type="match status" value="1"/>
</dbReference>
<keyword evidence="2" id="KW-0863">Zinc-finger</keyword>
<evidence type="ECO:0000313" key="8">
    <source>
        <dbReference type="Proteomes" id="UP000574067"/>
    </source>
</evidence>
<dbReference type="Proteomes" id="UP000574067">
    <property type="component" value="Unassembled WGS sequence"/>
</dbReference>
<comment type="caution">
    <text evidence="7">The sequence shown here is derived from an EMBL/GenBank/DDBJ whole genome shotgun (WGS) entry which is preliminary data.</text>
</comment>
<dbReference type="AlphaFoldDB" id="A0A848F7B5"/>
<sequence length="130" mass="14764">MSALTPEQLQTLQDLLSQREAELGAELRDAREAREERPSAQGPLVDDQAAQGEERIRTGVEHIEMERDQLELRDIDDARARIAEGSYGECVDCGCDIPYQRLHAQPTAARCVDCQERWEKTHETVPRYTA</sequence>